<gene>
    <name evidence="4" type="ORF">IFM89_033184</name>
</gene>
<dbReference type="SUPFAM" id="SSF47473">
    <property type="entry name" value="EF-hand"/>
    <property type="match status" value="1"/>
</dbReference>
<dbReference type="InterPro" id="IPR040361">
    <property type="entry name" value="TPD1"/>
</dbReference>
<dbReference type="OrthoDB" id="191686at2759"/>
<dbReference type="InterPro" id="IPR002048">
    <property type="entry name" value="EF_hand_dom"/>
</dbReference>
<proteinExistence type="predicted"/>
<dbReference type="PANTHER" id="PTHR46971:SF1">
    <property type="entry name" value="CALCINEURIN B SUBUNIT (PROTEIN PHOSPHATASE 2B REGULATORY SUBUNIT)-LIKE PROTEIN"/>
    <property type="match status" value="1"/>
</dbReference>
<dbReference type="Proteomes" id="UP000631114">
    <property type="component" value="Unassembled WGS sequence"/>
</dbReference>
<dbReference type="InterPro" id="IPR018247">
    <property type="entry name" value="EF_Hand_1_Ca_BS"/>
</dbReference>
<feature type="domain" description="EF-hand" evidence="3">
    <location>
        <begin position="106"/>
        <end position="133"/>
    </location>
</feature>
<organism evidence="4 5">
    <name type="scientific">Coptis chinensis</name>
    <dbReference type="NCBI Taxonomy" id="261450"/>
    <lineage>
        <taxon>Eukaryota</taxon>
        <taxon>Viridiplantae</taxon>
        <taxon>Streptophyta</taxon>
        <taxon>Embryophyta</taxon>
        <taxon>Tracheophyta</taxon>
        <taxon>Spermatophyta</taxon>
        <taxon>Magnoliopsida</taxon>
        <taxon>Ranunculales</taxon>
        <taxon>Ranunculaceae</taxon>
        <taxon>Coptidoideae</taxon>
        <taxon>Coptis</taxon>
    </lineage>
</organism>
<protein>
    <recommendedName>
        <fullName evidence="3">EF-hand domain-containing protein</fullName>
    </recommendedName>
</protein>
<name>A0A835M7Y5_9MAGN</name>
<dbReference type="Pfam" id="PF13202">
    <property type="entry name" value="EF-hand_5"/>
    <property type="match status" value="1"/>
</dbReference>
<feature type="domain" description="EF-hand" evidence="3">
    <location>
        <begin position="27"/>
        <end position="62"/>
    </location>
</feature>
<evidence type="ECO:0000256" key="2">
    <source>
        <dbReference type="ARBA" id="ARBA00022837"/>
    </source>
</evidence>
<keyword evidence="1" id="KW-0732">Signal</keyword>
<evidence type="ECO:0000313" key="5">
    <source>
        <dbReference type="Proteomes" id="UP000631114"/>
    </source>
</evidence>
<dbReference type="Gene3D" id="1.10.238.10">
    <property type="entry name" value="EF-hand"/>
    <property type="match status" value="1"/>
</dbReference>
<keyword evidence="5" id="KW-1185">Reference proteome</keyword>
<keyword evidence="2" id="KW-0106">Calcium</keyword>
<dbReference type="GO" id="GO:0005509">
    <property type="term" value="F:calcium ion binding"/>
    <property type="evidence" value="ECO:0007669"/>
    <property type="project" value="InterPro"/>
</dbReference>
<evidence type="ECO:0000256" key="1">
    <source>
        <dbReference type="ARBA" id="ARBA00022729"/>
    </source>
</evidence>
<comment type="caution">
    <text evidence="4">The sequence shown here is derived from an EMBL/GenBank/DDBJ whole genome shotgun (WGS) entry which is preliminary data.</text>
</comment>
<dbReference type="AlphaFoldDB" id="A0A835M7Y5"/>
<evidence type="ECO:0000259" key="3">
    <source>
        <dbReference type="PROSITE" id="PS50222"/>
    </source>
</evidence>
<dbReference type="EMBL" id="JADFTS010000003">
    <property type="protein sequence ID" value="KAF9617079.1"/>
    <property type="molecule type" value="Genomic_DNA"/>
</dbReference>
<dbReference type="InterPro" id="IPR011992">
    <property type="entry name" value="EF-hand-dom_pair"/>
</dbReference>
<dbReference type="Pfam" id="PF24068">
    <property type="entry name" value="TPD1_C"/>
    <property type="match status" value="1"/>
</dbReference>
<dbReference type="PANTHER" id="PTHR46971">
    <property type="entry name" value="CALCINEURIN B SUBUNIT (PROTEIN PHOSPHATASE 2B REGULATORY SUBUNIT)-LIKE PROTEIN"/>
    <property type="match status" value="1"/>
</dbReference>
<sequence>MGNTSSMLTQYDIEEVQEHCNNLFTQQEIVSLYKRFCQLDRSAKGFISSDEFLSVPEFAMNPLSQRLLKMVDCLNFKEFVAFLSAFSTKASIQQKIECWYSQHTIIFKVYDIDGNGKVSFKEILSVLRDLTGSYMSENQREQVLSDVLEEAGYTTESSLLLNDFIKVYHSVVSKNTNFNILQYPTGRMIQGKTNYRVLTVNNCESCTQQSIILDCPGFNTVETIDPRIIYKG</sequence>
<dbReference type="PROSITE" id="PS50222">
    <property type="entry name" value="EF_HAND_2"/>
    <property type="match status" value="2"/>
</dbReference>
<evidence type="ECO:0000313" key="4">
    <source>
        <dbReference type="EMBL" id="KAF9617079.1"/>
    </source>
</evidence>
<accession>A0A835M7Y5</accession>
<reference evidence="4 5" key="1">
    <citation type="submission" date="2020-10" db="EMBL/GenBank/DDBJ databases">
        <title>The Coptis chinensis genome and diversification of protoberbering-type alkaloids.</title>
        <authorList>
            <person name="Wang B."/>
            <person name="Shu S."/>
            <person name="Song C."/>
            <person name="Liu Y."/>
        </authorList>
    </citation>
    <scope>NUCLEOTIDE SEQUENCE [LARGE SCALE GENOMIC DNA]</scope>
    <source>
        <strain evidence="4">HL-2020</strain>
        <tissue evidence="4">Leaf</tissue>
    </source>
</reference>
<dbReference type="PROSITE" id="PS00018">
    <property type="entry name" value="EF_HAND_1"/>
    <property type="match status" value="1"/>
</dbReference>